<sequence>MNDGKTLGQATTHSGTSTLVGVGGAMAGSALTTTVLVALGVSNSVGWAVLGGAAVGFVAVQGFEYLYDNNVLLIGYTYFSW</sequence>
<dbReference type="AlphaFoldDB" id="W7CZ93"/>
<accession>W7CZ93</accession>
<evidence type="ECO:0000313" key="2">
    <source>
        <dbReference type="EMBL" id="EUJ44864.1"/>
    </source>
</evidence>
<feature type="transmembrane region" description="Helical" evidence="1">
    <location>
        <begin position="47"/>
        <end position="67"/>
    </location>
</feature>
<keyword evidence="1" id="KW-1133">Transmembrane helix</keyword>
<feature type="transmembrane region" description="Helical" evidence="1">
    <location>
        <begin position="20"/>
        <end position="40"/>
    </location>
</feature>
<dbReference type="PATRIC" id="fig|1265816.5.peg.1679"/>
<evidence type="ECO:0000313" key="3">
    <source>
        <dbReference type="Proteomes" id="UP000019248"/>
    </source>
</evidence>
<organism evidence="2 3">
    <name type="scientific">Listeria riparia FSL S10-1204</name>
    <dbReference type="NCBI Taxonomy" id="1265816"/>
    <lineage>
        <taxon>Bacteria</taxon>
        <taxon>Bacillati</taxon>
        <taxon>Bacillota</taxon>
        <taxon>Bacilli</taxon>
        <taxon>Bacillales</taxon>
        <taxon>Listeriaceae</taxon>
        <taxon>Listeria</taxon>
    </lineage>
</organism>
<dbReference type="RefSeq" id="WP_036100711.1">
    <property type="nucleotide sequence ID" value="NZ_AODL01000009.1"/>
</dbReference>
<proteinExistence type="predicted"/>
<gene>
    <name evidence="2" type="ORF">PRIP_08507</name>
</gene>
<keyword evidence="3" id="KW-1185">Reference proteome</keyword>
<keyword evidence="1" id="KW-0472">Membrane</keyword>
<dbReference type="Proteomes" id="UP000019248">
    <property type="component" value="Unassembled WGS sequence"/>
</dbReference>
<keyword evidence="1" id="KW-0812">Transmembrane</keyword>
<reference evidence="2 3" key="1">
    <citation type="journal article" date="2014" name="Int. J. Syst. Evol. Microbiol.">
        <title>Listeria floridensis sp. nov., Listeria aquatica sp. nov., Listeria cornellensis sp. nov., Listeria riparia sp. nov. and Listeria grandensis sp. nov., from agricultural and natural environments.</title>
        <authorList>
            <person name="den Bakker H.C."/>
            <person name="Warchocki S."/>
            <person name="Wright E.M."/>
            <person name="Allred A.F."/>
            <person name="Ahlstrom C."/>
            <person name="Manuel C.S."/>
            <person name="Stasiewicz M.J."/>
            <person name="Burrell A."/>
            <person name="Roof S."/>
            <person name="Strawn L."/>
            <person name="Fortes E.D."/>
            <person name="Nightingale K.K."/>
            <person name="Kephart D."/>
            <person name="Wiedmann M."/>
        </authorList>
    </citation>
    <scope>NUCLEOTIDE SEQUENCE [LARGE SCALE GENOMIC DNA]</scope>
    <source>
        <strain evidence="2 3">FSL S10-1204</strain>
    </source>
</reference>
<dbReference type="EMBL" id="AODL01000009">
    <property type="protein sequence ID" value="EUJ44864.1"/>
    <property type="molecule type" value="Genomic_DNA"/>
</dbReference>
<comment type="caution">
    <text evidence="2">The sequence shown here is derived from an EMBL/GenBank/DDBJ whole genome shotgun (WGS) entry which is preliminary data.</text>
</comment>
<evidence type="ECO:0000256" key="1">
    <source>
        <dbReference type="SAM" id="Phobius"/>
    </source>
</evidence>
<protein>
    <submittedName>
        <fullName evidence="2">Uncharacterized protein</fullName>
    </submittedName>
</protein>
<name>W7CZ93_9LIST</name>